<evidence type="ECO:0000313" key="3">
    <source>
        <dbReference type="Proteomes" id="UP000030752"/>
    </source>
</evidence>
<dbReference type="RefSeq" id="XP_008715458.1">
    <property type="nucleotide sequence ID" value="XM_008717236.1"/>
</dbReference>
<feature type="compositionally biased region" description="Basic and acidic residues" evidence="1">
    <location>
        <begin position="122"/>
        <end position="145"/>
    </location>
</feature>
<evidence type="ECO:0000256" key="1">
    <source>
        <dbReference type="SAM" id="MobiDB-lite"/>
    </source>
</evidence>
<evidence type="ECO:0000313" key="2">
    <source>
        <dbReference type="EMBL" id="ETN43722.1"/>
    </source>
</evidence>
<dbReference type="InParanoid" id="W2S4V5"/>
<gene>
    <name evidence="2" type="ORF">HMPREF1541_02881</name>
</gene>
<proteinExistence type="predicted"/>
<dbReference type="GeneID" id="19970220"/>
<sequence length="831" mass="89499">MEANSTAANPAKFSRYRTVRARAATLQTLSSQSDTDPPPPPLPKAATFTPAGPETAVKRAPSRYRRNHAAVEAPPVPTVPVPKIYDGHATAAADANNVVLKQGVTSPARYHHHHPHTAADPPKQHQQEERSTHTVKKEARRKDGDDISAQRGPPLTPPTTAAATSGPSTGLGPEERYDAAREEARMILEGEYDRLQKMRAGAEKQRHMAGHAIGNHAPDMSRRKDTVKHREQRSPRLDRGPERRAAKTSDGLSEAEPIQQQSQAPEPVTQMPVSPPMSPKRGLKRFIIGSPRQETPTSPLQANAPPATITSPIATHSSPPRFGHIDPPSAPHAHVQHFDAPISASNAPDRCVTVRYLTSEITLPVTPATTTKDLLNSASIVLSKPPDPRTATLVESYTTPTLELDRPLRRYERIRDVLNSWDADTQQHLLIVPAEESNASGLDLQSVPASAGVDITLQMYHAAATSSTRGTSSWHKRWVRLQPNGQISISKHESGVDSTNICHLSDFDLYAPGRSLLKRLRPPRGQKSIFAVKSLQKSAMFLDDDSEGGGGGAKVNFAHFFAAGDKGVADRWYAAVHGWRSWYLVNVLGEGRVPASGTGEVLGEVRQELTRRDRDGAAGNGHDGRPGTSASAETVPYQLGSFKSLLEMDFSKMGTEESVGPVRRSVDGGSHRLSRRSIDFKAGGSPKRPHTARAAPPTAFPGRFIVDSIDGNSSSQDSSSGFTGKGLLAQNLHSTATGGPIEDTSLGFTGKGLLARSATQRSQGGRGTGRGVSVSGLKKGQPLVDLSGQSEFADGSLLRKLEAWKVQNGEAEMKVDREKRVEGNMRVGEGY</sequence>
<feature type="region of interest" description="Disordered" evidence="1">
    <location>
        <begin position="200"/>
        <end position="334"/>
    </location>
</feature>
<dbReference type="OrthoDB" id="6235964at2759"/>
<evidence type="ECO:0008006" key="4">
    <source>
        <dbReference type="Google" id="ProtNLM"/>
    </source>
</evidence>
<feature type="region of interest" description="Disordered" evidence="1">
    <location>
        <begin position="757"/>
        <end position="776"/>
    </location>
</feature>
<accession>W2S4V5</accession>
<dbReference type="VEuPathDB" id="FungiDB:HMPREF1541_02881"/>
<feature type="compositionally biased region" description="Polar residues" evidence="1">
    <location>
        <begin position="25"/>
        <end position="34"/>
    </location>
</feature>
<feature type="region of interest" description="Disordered" evidence="1">
    <location>
        <begin position="108"/>
        <end position="174"/>
    </location>
</feature>
<keyword evidence="3" id="KW-1185">Reference proteome</keyword>
<dbReference type="EMBL" id="KB822718">
    <property type="protein sequence ID" value="ETN43722.1"/>
    <property type="molecule type" value="Genomic_DNA"/>
</dbReference>
<name>W2S4V5_CYPE1</name>
<feature type="compositionally biased region" description="Low complexity" evidence="1">
    <location>
        <begin position="158"/>
        <end position="172"/>
    </location>
</feature>
<dbReference type="HOGENOM" id="CLU_012320_2_0_1"/>
<feature type="region of interest" description="Disordered" evidence="1">
    <location>
        <begin position="25"/>
        <end position="75"/>
    </location>
</feature>
<reference evidence="2 3" key="1">
    <citation type="submission" date="2013-03" db="EMBL/GenBank/DDBJ databases">
        <title>The Genome Sequence of Phialophora europaea CBS 101466.</title>
        <authorList>
            <consortium name="The Broad Institute Genomics Platform"/>
            <person name="Cuomo C."/>
            <person name="de Hoog S."/>
            <person name="Gorbushina A."/>
            <person name="Walker B."/>
            <person name="Young S.K."/>
            <person name="Zeng Q."/>
            <person name="Gargeya S."/>
            <person name="Fitzgerald M."/>
            <person name="Haas B."/>
            <person name="Abouelleil A."/>
            <person name="Allen A.W."/>
            <person name="Alvarado L."/>
            <person name="Arachchi H.M."/>
            <person name="Berlin A.M."/>
            <person name="Chapman S.B."/>
            <person name="Gainer-Dewar J."/>
            <person name="Goldberg J."/>
            <person name="Griggs A."/>
            <person name="Gujja S."/>
            <person name="Hansen M."/>
            <person name="Howarth C."/>
            <person name="Imamovic A."/>
            <person name="Ireland A."/>
            <person name="Larimer J."/>
            <person name="McCowan C."/>
            <person name="Murphy C."/>
            <person name="Pearson M."/>
            <person name="Poon T.W."/>
            <person name="Priest M."/>
            <person name="Roberts A."/>
            <person name="Saif S."/>
            <person name="Shea T."/>
            <person name="Sisk P."/>
            <person name="Sykes S."/>
            <person name="Wortman J."/>
            <person name="Nusbaum C."/>
            <person name="Birren B."/>
        </authorList>
    </citation>
    <scope>NUCLEOTIDE SEQUENCE [LARGE SCALE GENOMIC DNA]</scope>
    <source>
        <strain evidence="2 3">CBS 101466</strain>
    </source>
</reference>
<feature type="region of interest" description="Disordered" evidence="1">
    <location>
        <begin position="656"/>
        <end position="700"/>
    </location>
</feature>
<dbReference type="Gene3D" id="2.30.29.30">
    <property type="entry name" value="Pleckstrin-homology domain (PH domain)/Phosphotyrosine-binding domain (PTB)"/>
    <property type="match status" value="1"/>
</dbReference>
<protein>
    <recommendedName>
        <fullName evidence="4">PH domain-containing protein</fullName>
    </recommendedName>
</protein>
<dbReference type="AlphaFoldDB" id="W2S4V5"/>
<feature type="compositionally biased region" description="Polar residues" evidence="1">
    <location>
        <begin position="292"/>
        <end position="301"/>
    </location>
</feature>
<dbReference type="STRING" id="1220924.W2S4V5"/>
<dbReference type="PANTHER" id="PTHR38700:SF1">
    <property type="entry name" value="PH DOMAIN-CONTAINING PROTEIN"/>
    <property type="match status" value="1"/>
</dbReference>
<feature type="compositionally biased region" description="Polar residues" evidence="1">
    <location>
        <begin position="308"/>
        <end position="318"/>
    </location>
</feature>
<dbReference type="eggNOG" id="ENOG502S2MX">
    <property type="taxonomic scope" value="Eukaryota"/>
</dbReference>
<dbReference type="InterPro" id="IPR011993">
    <property type="entry name" value="PH-like_dom_sf"/>
</dbReference>
<dbReference type="Proteomes" id="UP000030752">
    <property type="component" value="Unassembled WGS sequence"/>
</dbReference>
<feature type="region of interest" description="Disordered" evidence="1">
    <location>
        <begin position="610"/>
        <end position="634"/>
    </location>
</feature>
<dbReference type="PANTHER" id="PTHR38700">
    <property type="entry name" value="YALI0E22418P"/>
    <property type="match status" value="1"/>
</dbReference>
<feature type="compositionally biased region" description="Basic and acidic residues" evidence="1">
    <location>
        <begin position="219"/>
        <end position="247"/>
    </location>
</feature>
<organism evidence="2 3">
    <name type="scientific">Cyphellophora europaea (strain CBS 101466)</name>
    <name type="common">Phialophora europaea</name>
    <dbReference type="NCBI Taxonomy" id="1220924"/>
    <lineage>
        <taxon>Eukaryota</taxon>
        <taxon>Fungi</taxon>
        <taxon>Dikarya</taxon>
        <taxon>Ascomycota</taxon>
        <taxon>Pezizomycotina</taxon>
        <taxon>Eurotiomycetes</taxon>
        <taxon>Chaetothyriomycetidae</taxon>
        <taxon>Chaetothyriales</taxon>
        <taxon>Cyphellophoraceae</taxon>
        <taxon>Cyphellophora</taxon>
    </lineage>
</organism>